<dbReference type="EMBL" id="JABSNP010000026">
    <property type="protein sequence ID" value="NRT21153.1"/>
    <property type="molecule type" value="Genomic_DNA"/>
</dbReference>
<proteinExistence type="predicted"/>
<name>A0ABX2FWJ7_9BACT</name>
<dbReference type="Pfam" id="PF09912">
    <property type="entry name" value="DUF2141"/>
    <property type="match status" value="1"/>
</dbReference>
<comment type="caution">
    <text evidence="1">The sequence shown here is derived from an EMBL/GenBank/DDBJ whole genome shotgun (WGS) entry which is preliminary data.</text>
</comment>
<keyword evidence="2" id="KW-1185">Reference proteome</keyword>
<dbReference type="Proteomes" id="UP000779507">
    <property type="component" value="Unassembled WGS sequence"/>
</dbReference>
<dbReference type="RefSeq" id="WP_173811911.1">
    <property type="nucleotide sequence ID" value="NZ_JABSNP010000026.1"/>
</dbReference>
<organism evidence="1 2">
    <name type="scientific">Hymenobacter caeli</name>
    <dbReference type="NCBI Taxonomy" id="2735894"/>
    <lineage>
        <taxon>Bacteria</taxon>
        <taxon>Pseudomonadati</taxon>
        <taxon>Bacteroidota</taxon>
        <taxon>Cytophagia</taxon>
        <taxon>Cytophagales</taxon>
        <taxon>Hymenobacteraceae</taxon>
        <taxon>Hymenobacter</taxon>
    </lineage>
</organism>
<reference evidence="1 2" key="1">
    <citation type="submission" date="2020-05" db="EMBL/GenBank/DDBJ databases">
        <title>Genomic Encyclopedia of Type Strains, Phase IV (KMG-V): Genome sequencing to study the core and pangenomes of soil and plant-associated prokaryotes.</title>
        <authorList>
            <person name="Whitman W."/>
        </authorList>
    </citation>
    <scope>NUCLEOTIDE SEQUENCE [LARGE SCALE GENOMIC DNA]</scope>
    <source>
        <strain evidence="1 2">9A</strain>
    </source>
</reference>
<protein>
    <submittedName>
        <fullName evidence="1">Uncharacterized protein (DUF2141 family)</fullName>
    </submittedName>
</protein>
<accession>A0ABX2FWJ7</accession>
<gene>
    <name evidence="1" type="ORF">HNP98_003998</name>
</gene>
<dbReference type="InterPro" id="IPR018673">
    <property type="entry name" value="DUF2141"/>
</dbReference>
<evidence type="ECO:0000313" key="2">
    <source>
        <dbReference type="Proteomes" id="UP000779507"/>
    </source>
</evidence>
<sequence length="131" mass="14263">MTTGAALAQHAPLTVNVRQFKNTNGQARYWLYRSADGFLTDEKKAVRVVGAPIIGTSSRYVFENLPAGTYALTVIHDENDNHRFDTTLLGLPKEAYGTTNDARGGLSGPPKFEKARFTHAPPGTTVTVKVE</sequence>
<evidence type="ECO:0000313" key="1">
    <source>
        <dbReference type="EMBL" id="NRT21153.1"/>
    </source>
</evidence>